<dbReference type="SMART" id="SM00233">
    <property type="entry name" value="PH"/>
    <property type="match status" value="1"/>
</dbReference>
<protein>
    <recommendedName>
        <fullName evidence="1">PH domain-containing protein</fullName>
    </recommendedName>
</protein>
<evidence type="ECO:0000313" key="2">
    <source>
        <dbReference type="EMBL" id="ETV69273.1"/>
    </source>
</evidence>
<dbReference type="Gene3D" id="2.30.29.30">
    <property type="entry name" value="Pleckstrin-homology domain (PH domain)/Phosphotyrosine-binding domain (PTB)"/>
    <property type="match status" value="1"/>
</dbReference>
<dbReference type="CDD" id="cd00821">
    <property type="entry name" value="PH"/>
    <property type="match status" value="1"/>
</dbReference>
<dbReference type="RefSeq" id="XP_009841130.1">
    <property type="nucleotide sequence ID" value="XM_009842828.1"/>
</dbReference>
<evidence type="ECO:0000259" key="1">
    <source>
        <dbReference type="PROSITE" id="PS50003"/>
    </source>
</evidence>
<dbReference type="EMBL" id="KI913177">
    <property type="protein sequence ID" value="ETV69273.1"/>
    <property type="molecule type" value="Genomic_DNA"/>
</dbReference>
<feature type="domain" description="PH" evidence="1">
    <location>
        <begin position="341"/>
        <end position="455"/>
    </location>
</feature>
<dbReference type="SUPFAM" id="SSF50729">
    <property type="entry name" value="PH domain-like"/>
    <property type="match status" value="1"/>
</dbReference>
<dbReference type="InterPro" id="IPR001849">
    <property type="entry name" value="PH_domain"/>
</dbReference>
<dbReference type="AlphaFoldDB" id="W4FRI1"/>
<proteinExistence type="predicted"/>
<dbReference type="InterPro" id="IPR011993">
    <property type="entry name" value="PH-like_dom_sf"/>
</dbReference>
<dbReference type="VEuPathDB" id="FungiDB:H257_14906"/>
<dbReference type="OrthoDB" id="65166at2759"/>
<gene>
    <name evidence="2" type="ORF">H257_14906</name>
</gene>
<dbReference type="PROSITE" id="PS50003">
    <property type="entry name" value="PH_DOMAIN"/>
    <property type="match status" value="1"/>
</dbReference>
<dbReference type="GeneID" id="20816902"/>
<sequence length="671" mass="72806">MPAGVTARLCSRRDTSGVVMKSLVQRLSPRKASLSSKSVTGAFTSFHAHMAAEDDDVGVELLPDRVVVQKTGATAAPLRDLVFADIRGIEWNYHDGSVTFRDVADDLLLVTLASTLSHFETCLTAALAEAKLPQLPATTYVGVFAGSKQPRILQQLRPSLMPPHLRPKIPLSLRRELLLADRPPSSSLPPCRDAVSLEFIRHGTMTFSHYSSKLILTEMHLSIVHEGAPERILLYSSIATCAPNADGTAVDFHLCDVAPPITFPTTDSKVLCHAVWYFMNQQLAPHPSPPSSTAPEASVIQSSPSLGVVPASIYGRPVFPSTNTPFKIDITSGGRSSTFSWLKHQGPLSKTASEGFHLTQSWKKKHAMLHDSPLGAWLSYTESSWSTDTSPIRKAEASSKRIDLASVLCIRPQSALPDAPPFAFDIVTLYRTWSFCASDESDHATWLHILGVFVDRAAALVPDAPLSCDVKVVVQNGVNDPPTGGCSLGNATLTIASDGVRLTSATTSGGDDANSKMDWYYTDIHKWSLVLQPQASLFLSCFMDSSCSKVGEFVLQTKNAAAMCQAIEFHVAKCLVKVDVLYEAATTLCYTPQATVMHNPMEHYKAEMDEEPCFLQPSLPLPPALTSDGELVRPPPPPPPYTSAFHASVQTVTLSPLLPPIQSFRRVSVVR</sequence>
<dbReference type="Pfam" id="PF00169">
    <property type="entry name" value="PH"/>
    <property type="match status" value="1"/>
</dbReference>
<reference evidence="2" key="1">
    <citation type="submission" date="2013-12" db="EMBL/GenBank/DDBJ databases">
        <title>The Genome Sequence of Aphanomyces astaci APO3.</title>
        <authorList>
            <consortium name="The Broad Institute Genomics Platform"/>
            <person name="Russ C."/>
            <person name="Tyler B."/>
            <person name="van West P."/>
            <person name="Dieguez-Uribeondo J."/>
            <person name="Young S.K."/>
            <person name="Zeng Q."/>
            <person name="Gargeya S."/>
            <person name="Fitzgerald M."/>
            <person name="Abouelleil A."/>
            <person name="Alvarado L."/>
            <person name="Chapman S.B."/>
            <person name="Gainer-Dewar J."/>
            <person name="Goldberg J."/>
            <person name="Griggs A."/>
            <person name="Gujja S."/>
            <person name="Hansen M."/>
            <person name="Howarth C."/>
            <person name="Imamovic A."/>
            <person name="Ireland A."/>
            <person name="Larimer J."/>
            <person name="McCowan C."/>
            <person name="Murphy C."/>
            <person name="Pearson M."/>
            <person name="Poon T.W."/>
            <person name="Priest M."/>
            <person name="Roberts A."/>
            <person name="Saif S."/>
            <person name="Shea T."/>
            <person name="Sykes S."/>
            <person name="Wortman J."/>
            <person name="Nusbaum C."/>
            <person name="Birren B."/>
        </authorList>
    </citation>
    <scope>NUCLEOTIDE SEQUENCE [LARGE SCALE GENOMIC DNA]</scope>
    <source>
        <strain evidence="2">APO3</strain>
    </source>
</reference>
<organism evidence="2">
    <name type="scientific">Aphanomyces astaci</name>
    <name type="common">Crayfish plague agent</name>
    <dbReference type="NCBI Taxonomy" id="112090"/>
    <lineage>
        <taxon>Eukaryota</taxon>
        <taxon>Sar</taxon>
        <taxon>Stramenopiles</taxon>
        <taxon>Oomycota</taxon>
        <taxon>Saprolegniomycetes</taxon>
        <taxon>Saprolegniales</taxon>
        <taxon>Verrucalvaceae</taxon>
        <taxon>Aphanomyces</taxon>
    </lineage>
</organism>
<accession>W4FRI1</accession>
<name>W4FRI1_APHAT</name>